<comment type="caution">
    <text evidence="2">The sequence shown here is derived from an EMBL/GenBank/DDBJ whole genome shotgun (WGS) entry which is preliminary data.</text>
</comment>
<evidence type="ECO:0000313" key="2">
    <source>
        <dbReference type="EMBL" id="MFD2484154.1"/>
    </source>
</evidence>
<reference evidence="3" key="1">
    <citation type="journal article" date="2019" name="Int. J. Syst. Evol. Microbiol.">
        <title>The Global Catalogue of Microorganisms (GCM) 10K type strain sequencing project: providing services to taxonomists for standard genome sequencing and annotation.</title>
        <authorList>
            <consortium name="The Broad Institute Genomics Platform"/>
            <consortium name="The Broad Institute Genome Sequencing Center for Infectious Disease"/>
            <person name="Wu L."/>
            <person name="Ma J."/>
        </authorList>
    </citation>
    <scope>NUCLEOTIDE SEQUENCE [LARGE SCALE GENOMIC DNA]</scope>
    <source>
        <strain evidence="3">CGMCC 4.7638</strain>
    </source>
</reference>
<feature type="region of interest" description="Disordered" evidence="1">
    <location>
        <begin position="62"/>
        <end position="84"/>
    </location>
</feature>
<proteinExistence type="predicted"/>
<protein>
    <submittedName>
        <fullName evidence="2">Uncharacterized protein</fullName>
    </submittedName>
</protein>
<evidence type="ECO:0000256" key="1">
    <source>
        <dbReference type="SAM" id="MobiDB-lite"/>
    </source>
</evidence>
<accession>A0ABW5I4C2</accession>
<organism evidence="2 3">
    <name type="scientific">Amycolatopsis albidoflavus</name>
    <dbReference type="NCBI Taxonomy" id="102226"/>
    <lineage>
        <taxon>Bacteria</taxon>
        <taxon>Bacillati</taxon>
        <taxon>Actinomycetota</taxon>
        <taxon>Actinomycetes</taxon>
        <taxon>Pseudonocardiales</taxon>
        <taxon>Pseudonocardiaceae</taxon>
        <taxon>Amycolatopsis</taxon>
    </lineage>
</organism>
<dbReference type="Proteomes" id="UP001597542">
    <property type="component" value="Unassembled WGS sequence"/>
</dbReference>
<evidence type="ECO:0000313" key="3">
    <source>
        <dbReference type="Proteomes" id="UP001597542"/>
    </source>
</evidence>
<sequence length="84" mass="9530">MTEQKPAVGRIVHYLTDPVPQRDSSELRAECRAAIITRVWDDGDGCCEAVALTVFSDHDTTRHSIVPHNEDGPHGRTWHWPERV</sequence>
<dbReference type="RefSeq" id="WP_344283195.1">
    <property type="nucleotide sequence ID" value="NZ_BAAAHV010000022.1"/>
</dbReference>
<keyword evidence="3" id="KW-1185">Reference proteome</keyword>
<name>A0ABW5I4C2_9PSEU</name>
<gene>
    <name evidence="2" type="ORF">ACFSUT_28015</name>
</gene>
<dbReference type="EMBL" id="JBHUKQ010000014">
    <property type="protein sequence ID" value="MFD2484154.1"/>
    <property type="molecule type" value="Genomic_DNA"/>
</dbReference>